<gene>
    <name evidence="1" type="ORF">CSSPJE1EN1_LOCUS28881</name>
</gene>
<evidence type="ECO:0000313" key="2">
    <source>
        <dbReference type="Proteomes" id="UP001497444"/>
    </source>
</evidence>
<dbReference type="InterPro" id="IPR019861">
    <property type="entry name" value="PorP/SprF_Bacteroidetes"/>
</dbReference>
<name>A0ABP0VGC7_9BRYO</name>
<protein>
    <recommendedName>
        <fullName evidence="3">Outer membrane protein beta-barrel domain-containing protein</fullName>
    </recommendedName>
</protein>
<evidence type="ECO:0000313" key="1">
    <source>
        <dbReference type="EMBL" id="CAK9253503.1"/>
    </source>
</evidence>
<evidence type="ECO:0008006" key="3">
    <source>
        <dbReference type="Google" id="ProtNLM"/>
    </source>
</evidence>
<comment type="caution">
    <text evidence="1">The sequence shown here is derived from an EMBL/GenBank/DDBJ whole genome shotgun (WGS) entry which is preliminary data.</text>
</comment>
<reference evidence="1" key="1">
    <citation type="submission" date="2024-02" db="EMBL/GenBank/DDBJ databases">
        <authorList>
            <consortium name="ELIXIR-Norway"/>
            <consortium name="Elixir Norway"/>
        </authorList>
    </citation>
    <scope>NUCLEOTIDE SEQUENCE</scope>
</reference>
<organism evidence="1 2">
    <name type="scientific">Sphagnum jensenii</name>
    <dbReference type="NCBI Taxonomy" id="128206"/>
    <lineage>
        <taxon>Eukaryota</taxon>
        <taxon>Viridiplantae</taxon>
        <taxon>Streptophyta</taxon>
        <taxon>Embryophyta</taxon>
        <taxon>Bryophyta</taxon>
        <taxon>Sphagnophytina</taxon>
        <taxon>Sphagnopsida</taxon>
        <taxon>Sphagnales</taxon>
        <taxon>Sphagnaceae</taxon>
        <taxon>Sphagnum</taxon>
    </lineage>
</organism>
<proteinExistence type="predicted"/>
<keyword evidence="2" id="KW-1185">Reference proteome</keyword>
<accession>A0ABP0VGC7</accession>
<dbReference type="EMBL" id="CAXAQS010000873">
    <property type="protein sequence ID" value="CAK9253503.1"/>
    <property type="molecule type" value="Genomic_DNA"/>
</dbReference>
<dbReference type="Proteomes" id="UP001497444">
    <property type="component" value="Unassembled WGS sequence"/>
</dbReference>
<sequence length="109" mass="12150">MYNKLLFNPAYAGSKDAVEFNGLYRAQYLGIADKTTQTEYLGFNMPIYAISSGVGLTATNDNIGYLRTTAVNLDYDYRKKFSFGSVAVGVKYRFHPVQPAGCIAPYTHR</sequence>
<dbReference type="Pfam" id="PF11751">
    <property type="entry name" value="PorP_SprF"/>
    <property type="match status" value="1"/>
</dbReference>